<organism evidence="2 3">
    <name type="scientific">Corynebacterium mustelae</name>
    <dbReference type="NCBI Taxonomy" id="571915"/>
    <lineage>
        <taxon>Bacteria</taxon>
        <taxon>Bacillati</taxon>
        <taxon>Actinomycetota</taxon>
        <taxon>Actinomycetes</taxon>
        <taxon>Mycobacteriales</taxon>
        <taxon>Corynebacteriaceae</taxon>
        <taxon>Corynebacterium</taxon>
    </lineage>
</organism>
<evidence type="ECO:0000313" key="2">
    <source>
        <dbReference type="EMBL" id="AKK07393.1"/>
    </source>
</evidence>
<dbReference type="Proteomes" id="UP000035199">
    <property type="component" value="Plasmid pCmus45274"/>
</dbReference>
<gene>
    <name evidence="2" type="ORF">CMUST_15520</name>
</gene>
<dbReference type="RefSeq" id="WP_158408250.1">
    <property type="nucleotide sequence ID" value="NZ_CP011543.1"/>
</dbReference>
<protein>
    <recommendedName>
        <fullName evidence="4">Lipoprotein</fullName>
    </recommendedName>
</protein>
<geneLocation type="plasmid" evidence="2 3">
    <name>pCmus45274</name>
</geneLocation>
<keyword evidence="3" id="KW-1185">Reference proteome</keyword>
<dbReference type="AlphaFoldDB" id="A0A0G3H6B4"/>
<feature type="region of interest" description="Disordered" evidence="1">
    <location>
        <begin position="34"/>
        <end position="55"/>
    </location>
</feature>
<reference evidence="2 3" key="1">
    <citation type="journal article" date="2015" name="Genome Announc.">
        <title>Complete Genome Sequence of the Type Strain Corynebacterium mustelae DSM 45274, Isolated from Various Tissues of a Male Ferret with Lethal Sepsis.</title>
        <authorList>
            <person name="Ruckert C."/>
            <person name="Eimer J."/>
            <person name="Winkler A."/>
            <person name="Tauch A."/>
        </authorList>
    </citation>
    <scope>NUCLEOTIDE SEQUENCE [LARGE SCALE GENOMIC DNA]</scope>
    <source>
        <strain evidence="2 3">DSM 45274</strain>
        <plasmid evidence="3">Plasmid pCmus45274</plasmid>
    </source>
</reference>
<keyword evidence="2" id="KW-0614">Plasmid</keyword>
<name>A0A0G3H6B4_9CORY</name>
<dbReference type="PROSITE" id="PS51257">
    <property type="entry name" value="PROKAR_LIPOPROTEIN"/>
    <property type="match status" value="1"/>
</dbReference>
<dbReference type="OrthoDB" id="4414417at2"/>
<proteinExistence type="predicted"/>
<dbReference type="EMBL" id="CP011543">
    <property type="protein sequence ID" value="AKK07393.1"/>
    <property type="molecule type" value="Genomic_DNA"/>
</dbReference>
<evidence type="ECO:0000256" key="1">
    <source>
        <dbReference type="SAM" id="MobiDB-lite"/>
    </source>
</evidence>
<reference evidence="3" key="2">
    <citation type="submission" date="2015-05" db="EMBL/GenBank/DDBJ databases">
        <title>Complete genome sequence of Corynebacterium mustelae DSM 45274, isolated from various tissues of a male ferret with lethal sepsis.</title>
        <authorList>
            <person name="Ruckert C."/>
            <person name="Albersmeier A."/>
            <person name="Winkler A."/>
            <person name="Tauch A."/>
        </authorList>
    </citation>
    <scope>NUCLEOTIDE SEQUENCE [LARGE SCALE GENOMIC DNA]</scope>
    <source>
        <strain evidence="3">DSM 45274</strain>
        <plasmid evidence="3">Plasmid pCmus45274</plasmid>
    </source>
</reference>
<evidence type="ECO:0008006" key="4">
    <source>
        <dbReference type="Google" id="ProtNLM"/>
    </source>
</evidence>
<dbReference type="PATRIC" id="fig|571915.4.peg.3332"/>
<dbReference type="KEGG" id="cmv:CMUST_15520"/>
<sequence length="199" mass="21751">MNKTTITAVACAVVCGVLTISGCGHIHHDHPMEDPHASYGEPPDTTRPDWRSPYGKGFEDLAGKGPEDVAHTALERLCSFTPEEAWSGTVIQRINGVVTPALWGQISHNPNQVVPITTGPMLRQWEEAGGGVTVAIEGSAEPPPPNTDTTWHKKMVCIRYWDGYDYGFSDVYLVQVTKSDDVWKVARLELLGPTGEVEK</sequence>
<evidence type="ECO:0000313" key="3">
    <source>
        <dbReference type="Proteomes" id="UP000035199"/>
    </source>
</evidence>
<accession>A0A0G3H6B4</accession>